<reference evidence="1" key="1">
    <citation type="submission" date="2018-09" db="EMBL/GenBank/DDBJ databases">
        <title>A genomic encyclopedia of anaerobic methanotrophic archaea.</title>
        <authorList>
            <person name="Skennerton C.T."/>
            <person name="Chadwick G.L."/>
            <person name="Laso-Perez R."/>
            <person name="Leu A.O."/>
            <person name="Speth D.R."/>
            <person name="Yu H."/>
            <person name="Morgan-Lang C."/>
            <person name="Hatzenpichler R."/>
            <person name="Goudeau D."/>
            <person name="Malmstrom R."/>
            <person name="Woyke T."/>
            <person name="Hallam S."/>
            <person name="Tyson G.W."/>
            <person name="Wegener G."/>
            <person name="Boetius A."/>
            <person name="Orphan V.J."/>
        </authorList>
    </citation>
    <scope>NUCLEOTIDE SEQUENCE</scope>
    <source>
        <strain evidence="1">CONS3730D10UFb2</strain>
    </source>
</reference>
<evidence type="ECO:0000313" key="2">
    <source>
        <dbReference type="Proteomes" id="UP000315423"/>
    </source>
</evidence>
<feature type="non-terminal residue" evidence="1">
    <location>
        <position position="1"/>
    </location>
</feature>
<name>A0AC61SBF8_9EURY</name>
<organism evidence="1 2">
    <name type="scientific">Candidatus Methanomarinus sp</name>
    <dbReference type="NCBI Taxonomy" id="3386244"/>
    <lineage>
        <taxon>Archaea</taxon>
        <taxon>Methanobacteriati</taxon>
        <taxon>Methanobacteriota</taxon>
        <taxon>Stenosarchaea group</taxon>
        <taxon>Methanomicrobia</taxon>
        <taxon>Methanosarcinales</taxon>
        <taxon>ANME-2 cluster</taxon>
        <taxon>Candidatus Methanocomedenaceae</taxon>
        <taxon>Candidatus Methanomarinus</taxon>
    </lineage>
</organism>
<sequence>GTSKFVTSSSCIAGSACANLGVGPTRVDPLPTELKDSTGDLIRQAGGEFGTTTGRPRRCGWFDLPLAKKAVALNGYTDLVLTKMDVLSSIHPIRICVAYELDGKKLDYPPESTSDLARCIPVYKDMAGWDEDLTGIRNVNDLPDEALAYIEKLRSLINVPFKYISVGPDREQTFTN</sequence>
<gene>
    <name evidence="1" type="ORF">C5S46_03415</name>
</gene>
<protein>
    <submittedName>
        <fullName evidence="1">Adenylosuccinate synthetase</fullName>
        <ecNumber evidence="1">6.3.4.4</ecNumber>
    </submittedName>
</protein>
<accession>A0AC61SBF8</accession>
<keyword evidence="1" id="KW-0436">Ligase</keyword>
<dbReference type="Proteomes" id="UP000315423">
    <property type="component" value="Unassembled WGS sequence"/>
</dbReference>
<proteinExistence type="predicted"/>
<evidence type="ECO:0000313" key="1">
    <source>
        <dbReference type="EMBL" id="TKY91903.1"/>
    </source>
</evidence>
<dbReference type="EMBL" id="QYBA01000110">
    <property type="protein sequence ID" value="TKY91903.1"/>
    <property type="molecule type" value="Genomic_DNA"/>
</dbReference>
<dbReference type="EC" id="6.3.4.4" evidence="1"/>
<comment type="caution">
    <text evidence="1">The sequence shown here is derived from an EMBL/GenBank/DDBJ whole genome shotgun (WGS) entry which is preliminary data.</text>
</comment>